<accession>A0A6V7LS37</accession>
<dbReference type="AlphaFoldDB" id="A0A6V7LS37"/>
<evidence type="ECO:0000313" key="1">
    <source>
        <dbReference type="EMBL" id="CAD1579083.1"/>
    </source>
</evidence>
<dbReference type="EMBL" id="CADCXW020000344">
    <property type="protein sequence ID" value="CAD1579083.1"/>
    <property type="molecule type" value="Genomic_DNA"/>
</dbReference>
<proteinExistence type="predicted"/>
<name>A0A6V7LS37_9HYME</name>
<gene>
    <name evidence="1" type="ORF">BBRV_LOCUS114171</name>
</gene>
<reference evidence="1" key="1">
    <citation type="submission" date="2020-07" db="EMBL/GenBank/DDBJ databases">
        <authorList>
            <person name="Ferguson B K."/>
        </authorList>
    </citation>
    <scope>NUCLEOTIDE SEQUENCE</scope>
    <source>
        <strain evidence="1">L06</strain>
    </source>
</reference>
<protein>
    <submittedName>
        <fullName evidence="1">Uncharacterized protein</fullName>
    </submittedName>
</protein>
<sequence length="82" mass="9013">MKTKTVSVSNGKGCVYTVSGIGDDWMAVVVRENGLSYNWCSVYNWSNWLVDSMDMGNMGNMMDWCVSNNMGCVNVAKSVVKG</sequence>
<organism evidence="1">
    <name type="scientific">Bracon brevicornis</name>
    <dbReference type="NCBI Taxonomy" id="1563983"/>
    <lineage>
        <taxon>Eukaryota</taxon>
        <taxon>Metazoa</taxon>
        <taxon>Ecdysozoa</taxon>
        <taxon>Arthropoda</taxon>
        <taxon>Hexapoda</taxon>
        <taxon>Insecta</taxon>
        <taxon>Pterygota</taxon>
        <taxon>Neoptera</taxon>
        <taxon>Endopterygota</taxon>
        <taxon>Hymenoptera</taxon>
        <taxon>Apocrita</taxon>
        <taxon>Ichneumonoidea</taxon>
        <taxon>Braconidae</taxon>
        <taxon>Braconinae</taxon>
        <taxon>Bracon</taxon>
    </lineage>
</organism>